<evidence type="ECO:0000313" key="2">
    <source>
        <dbReference type="Proteomes" id="UP000326921"/>
    </source>
</evidence>
<reference evidence="1 2" key="1">
    <citation type="submission" date="2019-10" db="EMBL/GenBank/DDBJ databases">
        <authorList>
            <person name="Dong K."/>
        </authorList>
    </citation>
    <scope>NUCLEOTIDE SEQUENCE [LARGE SCALE GENOMIC DNA]</scope>
    <source>
        <strain evidence="2">dk4302</strain>
    </source>
</reference>
<dbReference type="RefSeq" id="WP_153512773.1">
    <property type="nucleotide sequence ID" value="NZ_CP045652.1"/>
</dbReference>
<dbReference type="Gene3D" id="1.10.10.1150">
    <property type="entry name" value="Coenzyme PQQ synthesis protein D (PqqD)"/>
    <property type="match status" value="1"/>
</dbReference>
<organism evidence="1 2">
    <name type="scientific">Sphingobacterium zhuxiongii</name>
    <dbReference type="NCBI Taxonomy" id="2662364"/>
    <lineage>
        <taxon>Bacteria</taxon>
        <taxon>Pseudomonadati</taxon>
        <taxon>Bacteroidota</taxon>
        <taxon>Sphingobacteriia</taxon>
        <taxon>Sphingobacteriales</taxon>
        <taxon>Sphingobacteriaceae</taxon>
        <taxon>Sphingobacterium</taxon>
    </lineage>
</organism>
<dbReference type="InterPro" id="IPR041881">
    <property type="entry name" value="PqqD_sf"/>
</dbReference>
<dbReference type="Proteomes" id="UP000326921">
    <property type="component" value="Chromosome"/>
</dbReference>
<protein>
    <submittedName>
        <fullName evidence="1">PqqD family peptide modification chaperone</fullName>
    </submittedName>
</protein>
<dbReference type="Pfam" id="PF05402">
    <property type="entry name" value="PqqD"/>
    <property type="match status" value="1"/>
</dbReference>
<gene>
    <name evidence="1" type="ORF">GFH32_17135</name>
</gene>
<keyword evidence="2" id="KW-1185">Reference proteome</keyword>
<dbReference type="InterPro" id="IPR008792">
    <property type="entry name" value="PQQD"/>
</dbReference>
<name>A0A5Q0QEE3_9SPHI</name>
<proteinExistence type="predicted"/>
<dbReference type="KEGG" id="sphe:GFH32_17135"/>
<dbReference type="AlphaFoldDB" id="A0A5Q0QEE3"/>
<dbReference type="EMBL" id="CP045652">
    <property type="protein sequence ID" value="QGA27946.1"/>
    <property type="molecule type" value="Genomic_DNA"/>
</dbReference>
<accession>A0A5Q0QEE3</accession>
<evidence type="ECO:0000313" key="1">
    <source>
        <dbReference type="EMBL" id="QGA27946.1"/>
    </source>
</evidence>
<sequence>MRLKEPFILRRVGKDYLVVDPDQGTVDMSRVFSFNATSAFLMEALKGRDFDLADVANLLMQEYEIDAETAHRDSKLLVNQLKANQVIIE</sequence>